<keyword evidence="3 10" id="KW-0813">Transport</keyword>
<dbReference type="InterPro" id="IPR012910">
    <property type="entry name" value="Plug_dom"/>
</dbReference>
<keyword evidence="15" id="KW-1185">Reference proteome</keyword>
<dbReference type="PROSITE" id="PS52016">
    <property type="entry name" value="TONB_DEPENDENT_REC_3"/>
    <property type="match status" value="1"/>
</dbReference>
<keyword evidence="5 10" id="KW-0812">Transmembrane</keyword>
<dbReference type="PANTHER" id="PTHR30069">
    <property type="entry name" value="TONB-DEPENDENT OUTER MEMBRANE RECEPTOR"/>
    <property type="match status" value="1"/>
</dbReference>
<dbReference type="GO" id="GO:0044718">
    <property type="term" value="P:siderophore transmembrane transport"/>
    <property type="evidence" value="ECO:0007669"/>
    <property type="project" value="TreeGrafter"/>
</dbReference>
<dbReference type="Pfam" id="PF07715">
    <property type="entry name" value="Plug"/>
    <property type="match status" value="1"/>
</dbReference>
<evidence type="ECO:0000313" key="14">
    <source>
        <dbReference type="EMBL" id="PWF22204.1"/>
    </source>
</evidence>
<dbReference type="AlphaFoldDB" id="A0A2V1JXI0"/>
<evidence type="ECO:0000256" key="3">
    <source>
        <dbReference type="ARBA" id="ARBA00022448"/>
    </source>
</evidence>
<dbReference type="InterPro" id="IPR039426">
    <property type="entry name" value="TonB-dep_rcpt-like"/>
</dbReference>
<dbReference type="Gene3D" id="2.170.130.10">
    <property type="entry name" value="TonB-dependent receptor, plug domain"/>
    <property type="match status" value="1"/>
</dbReference>
<comment type="subcellular location">
    <subcellularLocation>
        <location evidence="1 10">Cell outer membrane</location>
        <topology evidence="1 10">Multi-pass membrane protein</topology>
    </subcellularLocation>
</comment>
<evidence type="ECO:0000256" key="10">
    <source>
        <dbReference type="PROSITE-ProRule" id="PRU01360"/>
    </source>
</evidence>
<keyword evidence="7 10" id="KW-0472">Membrane</keyword>
<evidence type="ECO:0000313" key="15">
    <source>
        <dbReference type="Proteomes" id="UP000245212"/>
    </source>
</evidence>
<evidence type="ECO:0000256" key="7">
    <source>
        <dbReference type="ARBA" id="ARBA00023136"/>
    </source>
</evidence>
<keyword evidence="8 14" id="KW-0675">Receptor</keyword>
<evidence type="ECO:0000256" key="11">
    <source>
        <dbReference type="RuleBase" id="RU003357"/>
    </source>
</evidence>
<keyword evidence="4 10" id="KW-1134">Transmembrane beta strand</keyword>
<evidence type="ECO:0000259" key="12">
    <source>
        <dbReference type="Pfam" id="PF00593"/>
    </source>
</evidence>
<keyword evidence="6 11" id="KW-0798">TonB box</keyword>
<feature type="domain" description="TonB-dependent receptor-like beta-barrel" evidence="12">
    <location>
        <begin position="212"/>
        <end position="637"/>
    </location>
</feature>
<comment type="caution">
    <text evidence="14">The sequence shown here is derived from an EMBL/GenBank/DDBJ whole genome shotgun (WGS) entry which is preliminary data.</text>
</comment>
<accession>A0A2V1JXI0</accession>
<gene>
    <name evidence="14" type="ORF">DD235_12550</name>
</gene>
<evidence type="ECO:0000256" key="4">
    <source>
        <dbReference type="ARBA" id="ARBA00022452"/>
    </source>
</evidence>
<proteinExistence type="inferred from homology"/>
<reference evidence="15" key="1">
    <citation type="submission" date="2018-05" db="EMBL/GenBank/DDBJ databases">
        <authorList>
            <person name="Li Y."/>
        </authorList>
    </citation>
    <scope>NUCLEOTIDE SEQUENCE [LARGE SCALE GENOMIC DNA]</scope>
    <source>
        <strain evidence="15">3d-2-2</strain>
    </source>
</reference>
<dbReference type="Proteomes" id="UP000245212">
    <property type="component" value="Unassembled WGS sequence"/>
</dbReference>
<dbReference type="InterPro" id="IPR010100">
    <property type="entry name" value="TonB-dep_Cu_rcpt"/>
</dbReference>
<dbReference type="NCBIfam" id="TIGR01778">
    <property type="entry name" value="TonB-copper"/>
    <property type="match status" value="1"/>
</dbReference>
<sequence>MNEELVVNCRKKIEVIHPTLLALAIASASWAVQAQSASTVQILSPVVVTAPVVVAPLVVETDPSAPRQPLPANDGADFLKSIPGFSVIRKGGTDGDPVFRGQAGSRLGILLDGQEIYGGCGNRMDPPTAYVYPESYDNVRVLKGPQSVLYGAGWSAGVALFERNFERFDEFGWRGHASLIFGSAARNDQVADMTVGTSQFYVRAGGSRAHAHDYKDGDGNTVHSAYRRWNTYGAVGWTPDDDTRIELSAALSDGEAAYADRGMDGSKFRRENLSLLFEKKNLTPVLSKIEARLYHNYVDHVMDNYSLRDNVTGMFSAMNPDRRTQGGRFSATLTPSDDWQVTLGTDFRQDRHRSRMGMGMNEDMADRYRDKSRSANLTFRQMGLFGEAQYELDARQRLISGLRVDWHEVEDKRAASVQRGDKDKRTLPSGFLRYEADFEGGYWYAGLGHSERFPDYWERMNKMDETGDSVTLNVKPEKLTQLDIGASYSEGPLSVAVSGFYGHVADYISLDWSGNSTVTRNIDARIMGGEVDASYRFNPNWLGTATLAYVFGQNRTDGRPLAQQPPLELRLGLNYEQGDYSVGALWRLAARQNRYDSNQGNLIGRDSGPTAGFGVLSLNAGWRVHPTVLVTAGVDNLLDKTYSEHLSRTGSGAVGIWPANIRINEPGRTFWLKMQAEF</sequence>
<evidence type="ECO:0000256" key="6">
    <source>
        <dbReference type="ARBA" id="ARBA00023077"/>
    </source>
</evidence>
<dbReference type="GO" id="GO:0009279">
    <property type="term" value="C:cell outer membrane"/>
    <property type="evidence" value="ECO:0007669"/>
    <property type="project" value="UniProtKB-SubCell"/>
</dbReference>
<evidence type="ECO:0000256" key="8">
    <source>
        <dbReference type="ARBA" id="ARBA00023170"/>
    </source>
</evidence>
<dbReference type="Pfam" id="PF00593">
    <property type="entry name" value="TonB_dep_Rec_b-barrel"/>
    <property type="match status" value="1"/>
</dbReference>
<dbReference type="EMBL" id="QETA01000005">
    <property type="protein sequence ID" value="PWF22204.1"/>
    <property type="molecule type" value="Genomic_DNA"/>
</dbReference>
<evidence type="ECO:0000256" key="9">
    <source>
        <dbReference type="ARBA" id="ARBA00023237"/>
    </source>
</evidence>
<evidence type="ECO:0000256" key="5">
    <source>
        <dbReference type="ARBA" id="ARBA00022692"/>
    </source>
</evidence>
<name>A0A2V1JXI0_9BURK</name>
<dbReference type="GO" id="GO:0015344">
    <property type="term" value="F:siderophore uptake transmembrane transporter activity"/>
    <property type="evidence" value="ECO:0007669"/>
    <property type="project" value="TreeGrafter"/>
</dbReference>
<evidence type="ECO:0000256" key="1">
    <source>
        <dbReference type="ARBA" id="ARBA00004571"/>
    </source>
</evidence>
<dbReference type="SUPFAM" id="SSF56935">
    <property type="entry name" value="Porins"/>
    <property type="match status" value="1"/>
</dbReference>
<dbReference type="CDD" id="cd01347">
    <property type="entry name" value="ligand_gated_channel"/>
    <property type="match status" value="1"/>
</dbReference>
<dbReference type="InterPro" id="IPR037066">
    <property type="entry name" value="Plug_dom_sf"/>
</dbReference>
<protein>
    <submittedName>
        <fullName evidence="14">TonB-dependent copper receptor</fullName>
    </submittedName>
</protein>
<feature type="domain" description="TonB-dependent receptor plug" evidence="13">
    <location>
        <begin position="71"/>
        <end position="158"/>
    </location>
</feature>
<dbReference type="Gene3D" id="2.40.170.20">
    <property type="entry name" value="TonB-dependent receptor, beta-barrel domain"/>
    <property type="match status" value="1"/>
</dbReference>
<keyword evidence="9 10" id="KW-0998">Cell outer membrane</keyword>
<evidence type="ECO:0000256" key="2">
    <source>
        <dbReference type="ARBA" id="ARBA00009810"/>
    </source>
</evidence>
<evidence type="ECO:0000259" key="13">
    <source>
        <dbReference type="Pfam" id="PF07715"/>
    </source>
</evidence>
<comment type="similarity">
    <text evidence="2 10 11">Belongs to the TonB-dependent receptor family.</text>
</comment>
<dbReference type="InterPro" id="IPR000531">
    <property type="entry name" value="Beta-barrel_TonB"/>
</dbReference>
<dbReference type="PANTHER" id="PTHR30069:SF49">
    <property type="entry name" value="OUTER MEMBRANE PROTEIN C"/>
    <property type="match status" value="1"/>
</dbReference>
<dbReference type="InterPro" id="IPR036942">
    <property type="entry name" value="Beta-barrel_TonB_sf"/>
</dbReference>
<organism evidence="14 15">
    <name type="scientific">Corticimicrobacter populi</name>
    <dbReference type="NCBI Taxonomy" id="2175229"/>
    <lineage>
        <taxon>Bacteria</taxon>
        <taxon>Pseudomonadati</taxon>
        <taxon>Pseudomonadota</taxon>
        <taxon>Betaproteobacteria</taxon>
        <taxon>Burkholderiales</taxon>
        <taxon>Alcaligenaceae</taxon>
        <taxon>Corticimicrobacter</taxon>
    </lineage>
</organism>